<keyword evidence="11" id="KW-0695">RNA-directed DNA polymerase</keyword>
<dbReference type="GO" id="GO:0003677">
    <property type="term" value="F:DNA binding"/>
    <property type="evidence" value="ECO:0007669"/>
    <property type="project" value="UniProtKB-KW"/>
</dbReference>
<dbReference type="Pfam" id="PF17921">
    <property type="entry name" value="Integrase_H2C2"/>
    <property type="match status" value="1"/>
</dbReference>
<dbReference type="InterPro" id="IPR016197">
    <property type="entry name" value="Chromo-like_dom_sf"/>
</dbReference>
<feature type="domain" description="Integrase catalytic" evidence="18">
    <location>
        <begin position="1166"/>
        <end position="1330"/>
    </location>
</feature>
<dbReference type="SUPFAM" id="SSF56672">
    <property type="entry name" value="DNA/RNA polymerases"/>
    <property type="match status" value="1"/>
</dbReference>
<keyword evidence="7" id="KW-0255">Endonuclease</keyword>
<dbReference type="Gene3D" id="2.40.70.10">
    <property type="entry name" value="Acid Proteases"/>
    <property type="match status" value="1"/>
</dbReference>
<dbReference type="CDD" id="cd00303">
    <property type="entry name" value="retropepsin_like"/>
    <property type="match status" value="1"/>
</dbReference>
<keyword evidence="1" id="KW-0645">Protease</keyword>
<evidence type="ECO:0000256" key="5">
    <source>
        <dbReference type="ARBA" id="ARBA00022723"/>
    </source>
</evidence>
<evidence type="ECO:0000256" key="1">
    <source>
        <dbReference type="ARBA" id="ARBA00022670"/>
    </source>
</evidence>
<evidence type="ECO:0000256" key="2">
    <source>
        <dbReference type="ARBA" id="ARBA00022679"/>
    </source>
</evidence>
<dbReference type="CDD" id="cd01647">
    <property type="entry name" value="RT_LTR"/>
    <property type="match status" value="1"/>
</dbReference>
<dbReference type="InterPro" id="IPR000477">
    <property type="entry name" value="RT_dom"/>
</dbReference>
<dbReference type="Pfam" id="PF00078">
    <property type="entry name" value="RVT_1"/>
    <property type="match status" value="1"/>
</dbReference>
<keyword evidence="6" id="KW-0064">Aspartyl protease</keyword>
<dbReference type="InterPro" id="IPR012337">
    <property type="entry name" value="RNaseH-like_sf"/>
</dbReference>
<dbReference type="PROSITE" id="PS50878">
    <property type="entry name" value="RT_POL"/>
    <property type="match status" value="1"/>
</dbReference>
<dbReference type="GO" id="GO:0003964">
    <property type="term" value="F:RNA-directed DNA polymerase activity"/>
    <property type="evidence" value="ECO:0007669"/>
    <property type="project" value="UniProtKB-KW"/>
</dbReference>
<dbReference type="SUPFAM" id="SSF53098">
    <property type="entry name" value="Ribonuclease H-like"/>
    <property type="match status" value="1"/>
</dbReference>
<dbReference type="PANTHER" id="PTHR37984:SF5">
    <property type="entry name" value="PROTEIN NYNRIN-LIKE"/>
    <property type="match status" value="1"/>
</dbReference>
<dbReference type="GO" id="GO:0003887">
    <property type="term" value="F:DNA-directed DNA polymerase activity"/>
    <property type="evidence" value="ECO:0007669"/>
    <property type="project" value="UniProtKB-KW"/>
</dbReference>
<evidence type="ECO:0000256" key="16">
    <source>
        <dbReference type="SAM" id="MobiDB-lite"/>
    </source>
</evidence>
<evidence type="ECO:0000256" key="13">
    <source>
        <dbReference type="ARBA" id="ARBA00023125"/>
    </source>
</evidence>
<organism evidence="19">
    <name type="scientific">Oryza sativa</name>
    <name type="common">Rice</name>
    <dbReference type="NCBI Taxonomy" id="4530"/>
    <lineage>
        <taxon>Eukaryota</taxon>
        <taxon>Viridiplantae</taxon>
        <taxon>Streptophyta</taxon>
        <taxon>Embryophyta</taxon>
        <taxon>Tracheophyta</taxon>
        <taxon>Spermatophyta</taxon>
        <taxon>Magnoliopsida</taxon>
        <taxon>Liliopsida</taxon>
        <taxon>Poales</taxon>
        <taxon>Poaceae</taxon>
        <taxon>BOP clade</taxon>
        <taxon>Oryzoideae</taxon>
        <taxon>Oryzeae</taxon>
        <taxon>Oryzinae</taxon>
        <taxon>Oryza</taxon>
    </lineage>
</organism>
<dbReference type="Gene3D" id="3.30.420.10">
    <property type="entry name" value="Ribonuclease H-like superfamily/Ribonuclease H"/>
    <property type="match status" value="1"/>
</dbReference>
<keyword evidence="10" id="KW-0229">DNA integration</keyword>
<protein>
    <submittedName>
        <fullName evidence="19">H0321H01.8 protein</fullName>
    </submittedName>
</protein>
<dbReference type="InterPro" id="IPR041577">
    <property type="entry name" value="RT_RNaseH_2"/>
</dbReference>
<dbReference type="Gene3D" id="3.30.70.270">
    <property type="match status" value="2"/>
</dbReference>
<evidence type="ECO:0000313" key="19">
    <source>
        <dbReference type="EMBL" id="CAH66499.1"/>
    </source>
</evidence>
<evidence type="ECO:0000256" key="7">
    <source>
        <dbReference type="ARBA" id="ARBA00022759"/>
    </source>
</evidence>
<evidence type="ECO:0000256" key="11">
    <source>
        <dbReference type="ARBA" id="ARBA00022918"/>
    </source>
</evidence>
<dbReference type="GO" id="GO:0006310">
    <property type="term" value="P:DNA recombination"/>
    <property type="evidence" value="ECO:0007669"/>
    <property type="project" value="UniProtKB-KW"/>
</dbReference>
<dbReference type="InterPro" id="IPR056924">
    <property type="entry name" value="SH3_Tf2-1"/>
</dbReference>
<dbReference type="PANTHER" id="PTHR37984">
    <property type="entry name" value="PROTEIN CBG26694"/>
    <property type="match status" value="1"/>
</dbReference>
<feature type="domain" description="Reverse transcriptase" evidence="17">
    <location>
        <begin position="646"/>
        <end position="825"/>
    </location>
</feature>
<keyword evidence="3" id="KW-0548">Nucleotidyltransferase</keyword>
<dbReference type="GO" id="GO:0015074">
    <property type="term" value="P:DNA integration"/>
    <property type="evidence" value="ECO:0007669"/>
    <property type="project" value="UniProtKB-KW"/>
</dbReference>
<reference evidence="19" key="2">
    <citation type="submission" date="2004-10" db="EMBL/GenBank/DDBJ databases">
        <title>Chromosome-wide comparison between domesticated rice subspecies indica and japonica.</title>
        <authorList>
            <person name="Han B."/>
        </authorList>
    </citation>
    <scope>NUCLEOTIDE SEQUENCE</scope>
</reference>
<gene>
    <name evidence="19" type="primary">H0321H01.8</name>
</gene>
<dbReference type="InterPro" id="IPR005162">
    <property type="entry name" value="Retrotrans_gag_dom"/>
</dbReference>
<dbReference type="GO" id="GO:0006508">
    <property type="term" value="P:proteolysis"/>
    <property type="evidence" value="ECO:0007669"/>
    <property type="project" value="UniProtKB-KW"/>
</dbReference>
<evidence type="ECO:0000256" key="6">
    <source>
        <dbReference type="ARBA" id="ARBA00022750"/>
    </source>
</evidence>
<dbReference type="Pfam" id="PF03732">
    <property type="entry name" value="Retrotrans_gag"/>
    <property type="match status" value="1"/>
</dbReference>
<dbReference type="GO" id="GO:0004190">
    <property type="term" value="F:aspartic-type endopeptidase activity"/>
    <property type="evidence" value="ECO:0007669"/>
    <property type="project" value="UniProtKB-KW"/>
</dbReference>
<dbReference type="GO" id="GO:0004519">
    <property type="term" value="F:endonuclease activity"/>
    <property type="evidence" value="ECO:0007669"/>
    <property type="project" value="UniProtKB-KW"/>
</dbReference>
<evidence type="ECO:0000256" key="8">
    <source>
        <dbReference type="ARBA" id="ARBA00022801"/>
    </source>
</evidence>
<feature type="region of interest" description="Disordered" evidence="16">
    <location>
        <begin position="1541"/>
        <end position="1602"/>
    </location>
</feature>
<evidence type="ECO:0000256" key="9">
    <source>
        <dbReference type="ARBA" id="ARBA00022842"/>
    </source>
</evidence>
<evidence type="ECO:0000256" key="4">
    <source>
        <dbReference type="ARBA" id="ARBA00022722"/>
    </source>
</evidence>
<dbReference type="Gene3D" id="3.10.10.10">
    <property type="entry name" value="HIV Type 1 Reverse Transcriptase, subunit A, domain 1"/>
    <property type="match status" value="1"/>
</dbReference>
<evidence type="ECO:0000256" key="12">
    <source>
        <dbReference type="ARBA" id="ARBA00022932"/>
    </source>
</evidence>
<reference evidence="19" key="1">
    <citation type="journal article" date="2002" name="Nature">
        <title>Sequence and analysis of rice chromosome 4.</title>
        <authorList>
            <person name="Feng Q."/>
            <person name="Zhang Y."/>
            <person name="Hao P."/>
            <person name="Wang S."/>
            <person name="Fu G."/>
            <person name="Huang Y."/>
            <person name="Li Y."/>
            <person name="Zhu J."/>
            <person name="Liu Y."/>
            <person name="Hu X."/>
            <person name="Jia P."/>
            <person name="Zhang Y."/>
            <person name="Zhao Q."/>
            <person name="Ying K."/>
            <person name="Yu S."/>
            <person name="Tang Y."/>
            <person name="Weng Q."/>
            <person name="Zhang L."/>
            <person name="Lu Y."/>
            <person name="Mu J."/>
            <person name="Lu Y."/>
            <person name="Zhang L.S."/>
            <person name="Yu Z."/>
            <person name="Fan D."/>
            <person name="Liu X."/>
            <person name="Lu T."/>
            <person name="Li C."/>
            <person name="Wu Y."/>
            <person name="Sun T."/>
            <person name="Lei H."/>
            <person name="Li T."/>
            <person name="Hu H."/>
            <person name="Guan J."/>
            <person name="Wu M."/>
            <person name="Zhang R."/>
            <person name="Zhou B."/>
            <person name="Chen Z."/>
            <person name="Chen L."/>
            <person name="Jin Z."/>
            <person name="Wang R."/>
            <person name="Yin H."/>
            <person name="Cai Z."/>
            <person name="Ren S."/>
            <person name="Lv G."/>
            <person name="Gu W."/>
            <person name="Zhu G."/>
            <person name="Tu Y."/>
            <person name="Jia J."/>
            <person name="Zhang Y."/>
            <person name="Chen J."/>
            <person name="Kang H."/>
            <person name="Chen X."/>
            <person name="Shao C."/>
            <person name="Sun Y."/>
            <person name="Hu Q."/>
            <person name="Zhang X."/>
            <person name="Zhang W."/>
            <person name="Wang L."/>
            <person name="Ding C."/>
            <person name="Sheng H."/>
            <person name="Gu J."/>
            <person name="Chen S."/>
            <person name="Ni L."/>
            <person name="Zhu F."/>
            <person name="Chen W."/>
            <person name="Lan L."/>
            <person name="Lai Y."/>
            <person name="Cheng Z."/>
            <person name="Gu M."/>
            <person name="Jiang J."/>
            <person name="Li J."/>
            <person name="Hong G."/>
            <person name="Xue Y."/>
            <person name="Han B."/>
        </authorList>
    </citation>
    <scope>NUCLEOTIDE SEQUENCE</scope>
</reference>
<keyword evidence="8" id="KW-0378">Hydrolase</keyword>
<dbReference type="InterPro" id="IPR041588">
    <property type="entry name" value="Integrase_H2C2"/>
</dbReference>
<dbReference type="SUPFAM" id="SSF54160">
    <property type="entry name" value="Chromo domain-like"/>
    <property type="match status" value="1"/>
</dbReference>
<name>Q01L72_ORYSA</name>
<evidence type="ECO:0000259" key="17">
    <source>
        <dbReference type="PROSITE" id="PS50878"/>
    </source>
</evidence>
<dbReference type="SUPFAM" id="SSF50630">
    <property type="entry name" value="Acid proteases"/>
    <property type="match status" value="1"/>
</dbReference>
<dbReference type="EMBL" id="CR855107">
    <property type="protein sequence ID" value="CAH66499.1"/>
    <property type="molecule type" value="Genomic_DNA"/>
</dbReference>
<proteinExistence type="predicted"/>
<dbReference type="CDD" id="cd09274">
    <property type="entry name" value="RNase_HI_RT_Ty3"/>
    <property type="match status" value="1"/>
</dbReference>
<keyword evidence="14" id="KW-0233">DNA recombination</keyword>
<dbReference type="PROSITE" id="PS50994">
    <property type="entry name" value="INTEGRASE"/>
    <property type="match status" value="1"/>
</dbReference>
<dbReference type="Pfam" id="PF17919">
    <property type="entry name" value="RT_RNaseH_2"/>
    <property type="match status" value="1"/>
</dbReference>
<accession>Q01L72</accession>
<feature type="compositionally biased region" description="Acidic residues" evidence="16">
    <location>
        <begin position="1542"/>
        <end position="1563"/>
    </location>
</feature>
<dbReference type="Pfam" id="PF08284">
    <property type="entry name" value="RVP_2"/>
    <property type="match status" value="1"/>
</dbReference>
<keyword evidence="2" id="KW-0808">Transferase</keyword>
<dbReference type="InterPro" id="IPR043502">
    <property type="entry name" value="DNA/RNA_pol_sf"/>
</dbReference>
<dbReference type="Gene3D" id="1.10.340.70">
    <property type="match status" value="1"/>
</dbReference>
<feature type="region of interest" description="Disordered" evidence="16">
    <location>
        <begin position="75"/>
        <end position="104"/>
    </location>
</feature>
<evidence type="ECO:0000256" key="10">
    <source>
        <dbReference type="ARBA" id="ARBA00022908"/>
    </source>
</evidence>
<sequence length="1602" mass="181629">MDTDKKLDLLLQLVEGNEKKRVEADERTRAEYLDLKRTVEARIPVVEKKVDKLGAAFQELSTKVDVLESKICPTSPKQEPVTAAARGFSPLTPGMRDPNPTSSPNYFCESSARNSGGSGTLDVSGSVPPMTCPQFNGDNPQMWKANCEQYFDVYGTHPVNWVKIATLNFVGNAAFWLQSVRSQMGGISWNGLCDAVCTRFAKDKHQALIRQWIHIVQTGTVSEYVEKFDGLMHQMIAYDPSLIPVYFVTKFIEGLKDEVRVVVLVQRPQDLDTACAIALLQEEAMEGVKSASPKRSEPIFGIKSNRMMSNYSVPTSTKTTNVTAEDRRGTEAARARDEKLAALKSYRRAKGLCFTCGEKWGKERKCASAIQLHVVEELLETLTLGYESESDPKSEDTEDSQHGTLLSISQQAVWGTESSRTIKLRGWIQDMELLMLVDSGSTHSFIDSEVSLRLPGVHKLQTPLTVRIADGGTMKCTHEISSCNWWMQGNQFCNSFRVLPLGNYDIILGMDWLELFSPMQVDWANKWMEFLYQGKLVRLQGILPKSVQCSSITNHQLCGLNRLGSLSYLVQLQSVTHEENSSVPEAVKEIIQDFHDIFQEPEGLPPRRACDHTINLIPGAKPINLRPYRHNPALKDEIEKQITEMLSSGVIQHSQSPFSSPAILVKKKDGTWRLVIDYRQLNNITVKTKYPVPVIEELLDELTGAKWFTKLDLRSGYHQIRMAEGEEPKTAFQTHSGHYEYKVMSFGLTGAPATFLKAMNDTLKSVLRKFALVFFDDILIYSPTLSSHLEHLKQVLQLLRNHHWKVKLSKCSFGQQQLSYLGHIIGVNGVATDPSKVQDVLDWAVPVSTKKLRGFLGLAGYYRKFVKNFGIISKPLTQLLRKGVPYVWTTETDNAFHTLKQALASAPVLSLPDFQKTFTVETDASDCGIGAVLSQDKHPIAYVSKALGPRTRGLSTYEKECMAILLAVDHWRSYLQHGEFIILTDHHSLMHLSDQRLHTPWQHKAFTKLLGLQYKICYRKGSSNAAADALSRKFQDSNSEIFAISSSVPQWLMEVTQGYEKDAQAAKLLSTLAIHPEKHIHYFLDNGIIRYKNRIWVGNNPELQLKLIRELHASPVGGHSGFPVTYRKIKQLFAWPNMKKMIKESVQRCQVCLQAKPDRLKYPGLLQPLPVPEGSWQAVSLDFIEGLPKSAGYNCILVVVDRFSKYAHFVALKHPFTAIDVAQAYMFHIYKLHGLPQTIVSDRDKIFTSQLWEQLFLRAGTKLHYSSAYHPQSDGQTERVNQCLEIYLRCFVHSTPSKWYSWLHLAEYWYNSTYHSSLGTTPFEVLYGYPPNHFGISSRDCAIPELSVWLRDRKFMQQLVQQHLHRAQQQMKHFADKKRSFRQFTIGDWVYLKLQPYVQSSVAPRANHKLAFKYYGPFQVIDKLGTVAYKLQLPETSSVHPVFHVSLLKPAKGFTQPAFLQLPSEVVSWQLPLAILDQRLAKKGNSVITQVLIHWSHTVPEQATWEDLEDLKTRFPNALAWGQAKIQGEGIVRCLPDMAVPAEEEEKEGEPEADEEPTDDQDSEGIRRQDEEEDIQTNTQVPVRPSRTMKPNPRYHGPEWAV</sequence>
<evidence type="ECO:0000256" key="3">
    <source>
        <dbReference type="ARBA" id="ARBA00022695"/>
    </source>
</evidence>
<dbReference type="InterPro" id="IPR043128">
    <property type="entry name" value="Rev_trsase/Diguanyl_cyclase"/>
</dbReference>
<dbReference type="InterPro" id="IPR001584">
    <property type="entry name" value="Integrase_cat-core"/>
</dbReference>
<feature type="region of interest" description="Disordered" evidence="16">
    <location>
        <begin position="311"/>
        <end position="333"/>
    </location>
</feature>
<keyword evidence="13" id="KW-0238">DNA-binding</keyword>
<evidence type="ECO:0000256" key="14">
    <source>
        <dbReference type="ARBA" id="ARBA00023172"/>
    </source>
</evidence>
<dbReference type="Pfam" id="PF24626">
    <property type="entry name" value="SH3_Tf2-1"/>
    <property type="match status" value="1"/>
</dbReference>
<dbReference type="GO" id="GO:0046872">
    <property type="term" value="F:metal ion binding"/>
    <property type="evidence" value="ECO:0007669"/>
    <property type="project" value="UniProtKB-KW"/>
</dbReference>
<dbReference type="InterPro" id="IPR036397">
    <property type="entry name" value="RNaseH_sf"/>
</dbReference>
<keyword evidence="12" id="KW-0239">DNA-directed DNA polymerase</keyword>
<dbReference type="InterPro" id="IPR021109">
    <property type="entry name" value="Peptidase_aspartic_dom_sf"/>
</dbReference>
<dbReference type="FunFam" id="3.30.70.270:FF:000020">
    <property type="entry name" value="Transposon Tf2-6 polyprotein-like Protein"/>
    <property type="match status" value="1"/>
</dbReference>
<evidence type="ECO:0000256" key="15">
    <source>
        <dbReference type="ARBA" id="ARBA00023268"/>
    </source>
</evidence>
<feature type="compositionally biased region" description="Polar residues" evidence="16">
    <location>
        <begin position="311"/>
        <end position="323"/>
    </location>
</feature>
<keyword evidence="5" id="KW-0479">Metal-binding</keyword>
<feature type="compositionally biased region" description="Basic and acidic residues" evidence="16">
    <location>
        <begin position="324"/>
        <end position="333"/>
    </location>
</feature>
<dbReference type="InterPro" id="IPR050951">
    <property type="entry name" value="Retrovirus_Pol_polyprotein"/>
</dbReference>
<keyword evidence="9" id="KW-0460">Magnesium</keyword>
<keyword evidence="4" id="KW-0540">Nuclease</keyword>
<keyword evidence="15" id="KW-0511">Multifunctional enzyme</keyword>
<evidence type="ECO:0000259" key="18">
    <source>
        <dbReference type="PROSITE" id="PS50994"/>
    </source>
</evidence>